<keyword evidence="2" id="KW-0812">Transmembrane</keyword>
<feature type="repeat" description="TPR" evidence="1">
    <location>
        <begin position="193"/>
        <end position="226"/>
    </location>
</feature>
<dbReference type="Pfam" id="PF12895">
    <property type="entry name" value="ANAPC3"/>
    <property type="match status" value="1"/>
</dbReference>
<dbReference type="SUPFAM" id="SSF48452">
    <property type="entry name" value="TPR-like"/>
    <property type="match status" value="1"/>
</dbReference>
<evidence type="ECO:0000313" key="3">
    <source>
        <dbReference type="EMBL" id="SIQ92662.1"/>
    </source>
</evidence>
<evidence type="ECO:0000256" key="2">
    <source>
        <dbReference type="SAM" id="Phobius"/>
    </source>
</evidence>
<feature type="transmembrane region" description="Helical" evidence="2">
    <location>
        <begin position="34"/>
        <end position="54"/>
    </location>
</feature>
<dbReference type="OrthoDB" id="358925at2"/>
<proteinExistence type="predicted"/>
<evidence type="ECO:0000256" key="1">
    <source>
        <dbReference type="PROSITE-ProRule" id="PRU00339"/>
    </source>
</evidence>
<name>A0A1N6WRK1_9SPIO</name>
<dbReference type="Gene3D" id="1.25.40.10">
    <property type="entry name" value="Tetratricopeptide repeat domain"/>
    <property type="match status" value="2"/>
</dbReference>
<gene>
    <name evidence="3" type="ORF">SAMN05920897_11854</name>
</gene>
<dbReference type="PANTHER" id="PTHR12558">
    <property type="entry name" value="CELL DIVISION CYCLE 16,23,27"/>
    <property type="match status" value="1"/>
</dbReference>
<protein>
    <submittedName>
        <fullName evidence="3">Tetratricopeptide repeat-containing protein</fullName>
    </submittedName>
</protein>
<dbReference type="STRING" id="159291.SAMN05920897_11854"/>
<dbReference type="PROSITE" id="PS50005">
    <property type="entry name" value="TPR"/>
    <property type="match status" value="1"/>
</dbReference>
<organism evidence="3 4">
    <name type="scientific">Alkalispirochaeta americana</name>
    <dbReference type="NCBI Taxonomy" id="159291"/>
    <lineage>
        <taxon>Bacteria</taxon>
        <taxon>Pseudomonadati</taxon>
        <taxon>Spirochaetota</taxon>
        <taxon>Spirochaetia</taxon>
        <taxon>Spirochaetales</taxon>
        <taxon>Spirochaetaceae</taxon>
        <taxon>Alkalispirochaeta</taxon>
    </lineage>
</organism>
<evidence type="ECO:0000313" key="4">
    <source>
        <dbReference type="Proteomes" id="UP000186400"/>
    </source>
</evidence>
<dbReference type="EMBL" id="FTMS01000018">
    <property type="protein sequence ID" value="SIQ92662.1"/>
    <property type="molecule type" value="Genomic_DNA"/>
</dbReference>
<keyword evidence="4" id="KW-1185">Reference proteome</keyword>
<sequence>MRRVKVSSVSLPLGIRSPSGGASPGLRRAFPGKLGCVVFLGVFFLGLGPIPGVASQDRPDALVLYRQGQYQRAVEITLQELEENAANLDAYTVLGWSLLALNRYDEALQYGERGLRVSRFDNRIIHIVGDAHFRKGNHSAALQHLQNYVALAPEGRQLPHVYYMMGEIFLNFGEYNHADIALTQAVLLAADRAPWWARLGYAREQAGSKEGALQAYQAALERAPALPEALQGVERLQG</sequence>
<dbReference type="AlphaFoldDB" id="A0A1N6WRK1"/>
<dbReference type="PANTHER" id="PTHR12558:SF13">
    <property type="entry name" value="CELL DIVISION CYCLE PROTEIN 27 HOMOLOG"/>
    <property type="match status" value="1"/>
</dbReference>
<dbReference type="InterPro" id="IPR011990">
    <property type="entry name" value="TPR-like_helical_dom_sf"/>
</dbReference>
<dbReference type="Pfam" id="PF13432">
    <property type="entry name" value="TPR_16"/>
    <property type="match status" value="1"/>
</dbReference>
<reference evidence="3 4" key="1">
    <citation type="submission" date="2017-01" db="EMBL/GenBank/DDBJ databases">
        <authorList>
            <person name="Mah S.A."/>
            <person name="Swanson W.J."/>
            <person name="Moy G.W."/>
            <person name="Vacquier V.D."/>
        </authorList>
    </citation>
    <scope>NUCLEOTIDE SEQUENCE [LARGE SCALE GENOMIC DNA]</scope>
    <source>
        <strain evidence="3 4">ASpG1</strain>
    </source>
</reference>
<dbReference type="Proteomes" id="UP000186400">
    <property type="component" value="Unassembled WGS sequence"/>
</dbReference>
<dbReference type="InterPro" id="IPR019734">
    <property type="entry name" value="TPR_rpt"/>
</dbReference>
<dbReference type="RefSeq" id="WP_083944013.1">
    <property type="nucleotide sequence ID" value="NZ_FTMS01000018.1"/>
</dbReference>
<keyword evidence="2" id="KW-1133">Transmembrane helix</keyword>
<dbReference type="SMART" id="SM00028">
    <property type="entry name" value="TPR"/>
    <property type="match status" value="4"/>
</dbReference>
<keyword evidence="2" id="KW-0472">Membrane</keyword>
<accession>A0A1N6WRK1</accession>
<keyword evidence="1" id="KW-0802">TPR repeat</keyword>